<sequence length="431" mass="47712">MFEERELSFRGEFAVEGRRLVLDFSLRQNVTSQIEILGRCEQDPKSLQLEIGATGAIEGSLPDGRSLYVEKAAVAEILERSAGAIAISFVVESVHVHTAAGPYSRAVFPKGTDCVFRWILTGTAWLDDWLRHSGPESSFKLAESHELQIEGQEVAHPIQASRLGHAARSLYTVPVLTYKVDASEKTLDEIKSSTPQGLVDNLLTALSCLSRSRIEWTHRTLSVVHPDDEQQAESVFRLAAPNVLRSFTYPGIYPPSVPPKVIEFACTRLGEFGESLRSAIQFYVASFGLAEEQSFVALTTSLEALKQSHIDGQPVQGILSDDEFGGLRSRVEESVTQYLTESGSSSVLDSICEKLNELNRPAYATVVRDMCAKLNVNLQEIYPNELTFISVRNNMIHQGAVPALDRLRTETALIRKLVEAVLHRMLTPARN</sequence>
<dbReference type="KEGG" id="rul:UC8_13050"/>
<evidence type="ECO:0000313" key="1">
    <source>
        <dbReference type="EMBL" id="QEG39340.1"/>
    </source>
</evidence>
<reference evidence="1 2" key="1">
    <citation type="submission" date="2019-08" db="EMBL/GenBank/DDBJ databases">
        <title>Deep-cultivation of Planctomycetes and their phenomic and genomic characterization uncovers novel biology.</title>
        <authorList>
            <person name="Wiegand S."/>
            <person name="Jogler M."/>
            <person name="Boedeker C."/>
            <person name="Pinto D."/>
            <person name="Vollmers J."/>
            <person name="Rivas-Marin E."/>
            <person name="Kohn T."/>
            <person name="Peeters S.H."/>
            <person name="Heuer A."/>
            <person name="Rast P."/>
            <person name="Oberbeckmann S."/>
            <person name="Bunk B."/>
            <person name="Jeske O."/>
            <person name="Meyerdierks A."/>
            <person name="Storesund J.E."/>
            <person name="Kallscheuer N."/>
            <person name="Luecker S."/>
            <person name="Lage O.M."/>
            <person name="Pohl T."/>
            <person name="Merkel B.J."/>
            <person name="Hornburger P."/>
            <person name="Mueller R.-W."/>
            <person name="Bruemmer F."/>
            <person name="Labrenz M."/>
            <person name="Spormann A.M."/>
            <person name="Op den Camp H."/>
            <person name="Overmann J."/>
            <person name="Amann R."/>
            <person name="Jetten M.S.M."/>
            <person name="Mascher T."/>
            <person name="Medema M.H."/>
            <person name="Devos D.P."/>
            <person name="Kaster A.-K."/>
            <person name="Ovreas L."/>
            <person name="Rohde M."/>
            <person name="Galperin M.Y."/>
            <person name="Jogler C."/>
        </authorList>
    </citation>
    <scope>NUCLEOTIDE SEQUENCE [LARGE SCALE GENOMIC DNA]</scope>
    <source>
        <strain evidence="1 2">UC8</strain>
    </source>
</reference>
<accession>A0A5B9QNV3</accession>
<evidence type="ECO:0008006" key="3">
    <source>
        <dbReference type="Google" id="ProtNLM"/>
    </source>
</evidence>
<evidence type="ECO:0000313" key="2">
    <source>
        <dbReference type="Proteomes" id="UP000325286"/>
    </source>
</evidence>
<dbReference type="AlphaFoldDB" id="A0A5B9QNV3"/>
<proteinExistence type="predicted"/>
<dbReference type="EMBL" id="CP042914">
    <property type="protein sequence ID" value="QEG39340.1"/>
    <property type="molecule type" value="Genomic_DNA"/>
</dbReference>
<protein>
    <recommendedName>
        <fullName evidence="3">ApeA N-terminal domain-containing protein</fullName>
    </recommendedName>
</protein>
<dbReference type="Proteomes" id="UP000325286">
    <property type="component" value="Chromosome"/>
</dbReference>
<name>A0A5B9QNV3_9BACT</name>
<keyword evidence="2" id="KW-1185">Reference proteome</keyword>
<dbReference type="RefSeq" id="WP_068138748.1">
    <property type="nucleotide sequence ID" value="NZ_CP042914.1"/>
</dbReference>
<gene>
    <name evidence="1" type="ORF">UC8_13050</name>
</gene>
<organism evidence="1 2">
    <name type="scientific">Roseimaritima ulvae</name>
    <dbReference type="NCBI Taxonomy" id="980254"/>
    <lineage>
        <taxon>Bacteria</taxon>
        <taxon>Pseudomonadati</taxon>
        <taxon>Planctomycetota</taxon>
        <taxon>Planctomycetia</taxon>
        <taxon>Pirellulales</taxon>
        <taxon>Pirellulaceae</taxon>
        <taxon>Roseimaritima</taxon>
    </lineage>
</organism>